<reference evidence="3" key="1">
    <citation type="journal article" date="2023" name="Mol. Phylogenet. Evol.">
        <title>Genome-scale phylogeny and comparative genomics of the fungal order Sordariales.</title>
        <authorList>
            <person name="Hensen N."/>
            <person name="Bonometti L."/>
            <person name="Westerberg I."/>
            <person name="Brannstrom I.O."/>
            <person name="Guillou S."/>
            <person name="Cros-Aarteil S."/>
            <person name="Calhoun S."/>
            <person name="Haridas S."/>
            <person name="Kuo A."/>
            <person name="Mondo S."/>
            <person name="Pangilinan J."/>
            <person name="Riley R."/>
            <person name="LaButti K."/>
            <person name="Andreopoulos B."/>
            <person name="Lipzen A."/>
            <person name="Chen C."/>
            <person name="Yan M."/>
            <person name="Daum C."/>
            <person name="Ng V."/>
            <person name="Clum A."/>
            <person name="Steindorff A."/>
            <person name="Ohm R.A."/>
            <person name="Martin F."/>
            <person name="Silar P."/>
            <person name="Natvig D.O."/>
            <person name="Lalanne C."/>
            <person name="Gautier V."/>
            <person name="Ament-Velasquez S.L."/>
            <person name="Kruys A."/>
            <person name="Hutchinson M.I."/>
            <person name="Powell A.J."/>
            <person name="Barry K."/>
            <person name="Miller A.N."/>
            <person name="Grigoriev I.V."/>
            <person name="Debuchy R."/>
            <person name="Gladieux P."/>
            <person name="Hiltunen Thoren M."/>
            <person name="Johannesson H."/>
        </authorList>
    </citation>
    <scope>NUCLEOTIDE SEQUENCE</scope>
    <source>
        <strain evidence="3">CBS 232.78</strain>
    </source>
</reference>
<reference evidence="3" key="2">
    <citation type="submission" date="2023-06" db="EMBL/GenBank/DDBJ databases">
        <authorList>
            <consortium name="Lawrence Berkeley National Laboratory"/>
            <person name="Haridas S."/>
            <person name="Hensen N."/>
            <person name="Bonometti L."/>
            <person name="Westerberg I."/>
            <person name="Brannstrom I.O."/>
            <person name="Guillou S."/>
            <person name="Cros-Aarteil S."/>
            <person name="Calhoun S."/>
            <person name="Kuo A."/>
            <person name="Mondo S."/>
            <person name="Pangilinan J."/>
            <person name="Riley R."/>
            <person name="LaButti K."/>
            <person name="Andreopoulos B."/>
            <person name="Lipzen A."/>
            <person name="Chen C."/>
            <person name="Yanf M."/>
            <person name="Daum C."/>
            <person name="Ng V."/>
            <person name="Clum A."/>
            <person name="Steindorff A."/>
            <person name="Ohm R."/>
            <person name="Martin F."/>
            <person name="Silar P."/>
            <person name="Natvig D."/>
            <person name="Lalanne C."/>
            <person name="Gautier V."/>
            <person name="Ament-velasquez S.L."/>
            <person name="Kruys A."/>
            <person name="Hutchinson M.I."/>
            <person name="Powell A.J."/>
            <person name="Barry K."/>
            <person name="Miller A.N."/>
            <person name="Grigoriev I.V."/>
            <person name="Debuchy R."/>
            <person name="Gladieux P."/>
            <person name="Thoren M.H."/>
            <person name="Johannesson H."/>
        </authorList>
    </citation>
    <scope>NUCLEOTIDE SEQUENCE</scope>
    <source>
        <strain evidence="3">CBS 232.78</strain>
    </source>
</reference>
<feature type="transmembrane region" description="Helical" evidence="2">
    <location>
        <begin position="174"/>
        <end position="198"/>
    </location>
</feature>
<feature type="region of interest" description="Disordered" evidence="1">
    <location>
        <begin position="251"/>
        <end position="272"/>
    </location>
</feature>
<dbReference type="EMBL" id="JAULSW010000004">
    <property type="protein sequence ID" value="KAK3386020.1"/>
    <property type="molecule type" value="Genomic_DNA"/>
</dbReference>
<evidence type="ECO:0000256" key="1">
    <source>
        <dbReference type="SAM" id="MobiDB-lite"/>
    </source>
</evidence>
<name>A0AAE0U0D8_9PEZI</name>
<dbReference type="AlphaFoldDB" id="A0AAE0U0D8"/>
<evidence type="ECO:0000256" key="2">
    <source>
        <dbReference type="SAM" id="Phobius"/>
    </source>
</evidence>
<evidence type="ECO:0000313" key="4">
    <source>
        <dbReference type="Proteomes" id="UP001285441"/>
    </source>
</evidence>
<keyword evidence="4" id="KW-1185">Reference proteome</keyword>
<dbReference type="Proteomes" id="UP001285441">
    <property type="component" value="Unassembled WGS sequence"/>
</dbReference>
<feature type="transmembrane region" description="Helical" evidence="2">
    <location>
        <begin position="109"/>
        <end position="132"/>
    </location>
</feature>
<protein>
    <submittedName>
        <fullName evidence="3">Uncharacterized protein</fullName>
    </submittedName>
</protein>
<evidence type="ECO:0000313" key="3">
    <source>
        <dbReference type="EMBL" id="KAK3386020.1"/>
    </source>
</evidence>
<keyword evidence="2" id="KW-0472">Membrane</keyword>
<comment type="caution">
    <text evidence="3">The sequence shown here is derived from an EMBL/GenBank/DDBJ whole genome shotgun (WGS) entry which is preliminary data.</text>
</comment>
<sequence length="292" mass="32578">MQVDDIEDELRQSIAAFAIPSVYCLIRIICTRISSPVLHPRPDWYILFTSWFASGVAGSTLAVLTARTGDVRFRLGLKGVGLLSVELLLVIVFSWVFQIYRDVPKPLWLPFLAAFGAASHSFLLVFGLWQVIVGGVEFIWLAPSTHHFVLFLFFVSLCIDRGYYWGWTWGWQKFGWWGVGFLIANLVAFVLPVVSVALRTTWAHLSQCLSCFVVVLFYDVRICWKWWDSLDDKSSGMDLKMLCRGTVGAKTREDGSEAEGSTGSGSWDGQAGVRPPPHVHIRAQGVGAASLV</sequence>
<keyword evidence="2" id="KW-1133">Transmembrane helix</keyword>
<proteinExistence type="predicted"/>
<feature type="transmembrane region" description="Helical" evidence="2">
    <location>
        <begin position="138"/>
        <end position="162"/>
    </location>
</feature>
<gene>
    <name evidence="3" type="ORF">B0H63DRAFT_474048</name>
</gene>
<accession>A0AAE0U0D8</accession>
<feature type="transmembrane region" description="Helical" evidence="2">
    <location>
        <begin position="42"/>
        <end position="64"/>
    </location>
</feature>
<organism evidence="3 4">
    <name type="scientific">Podospora didyma</name>
    <dbReference type="NCBI Taxonomy" id="330526"/>
    <lineage>
        <taxon>Eukaryota</taxon>
        <taxon>Fungi</taxon>
        <taxon>Dikarya</taxon>
        <taxon>Ascomycota</taxon>
        <taxon>Pezizomycotina</taxon>
        <taxon>Sordariomycetes</taxon>
        <taxon>Sordariomycetidae</taxon>
        <taxon>Sordariales</taxon>
        <taxon>Podosporaceae</taxon>
        <taxon>Podospora</taxon>
    </lineage>
</organism>
<keyword evidence="2" id="KW-0812">Transmembrane</keyword>
<feature type="transmembrane region" description="Helical" evidence="2">
    <location>
        <begin position="12"/>
        <end position="30"/>
    </location>
</feature>
<feature type="transmembrane region" description="Helical" evidence="2">
    <location>
        <begin position="76"/>
        <end position="97"/>
    </location>
</feature>